<name>A0A5D0NQB3_9ACTN</name>
<gene>
    <name evidence="1" type="ORF">FXF69_14430</name>
</gene>
<dbReference type="GO" id="GO:0009432">
    <property type="term" value="P:SOS response"/>
    <property type="evidence" value="ECO:0007669"/>
    <property type="project" value="TreeGrafter"/>
</dbReference>
<dbReference type="GO" id="GO:0018169">
    <property type="term" value="F:ribosomal S6-glutamic acid ligase activity"/>
    <property type="evidence" value="ECO:0007669"/>
    <property type="project" value="TreeGrafter"/>
</dbReference>
<evidence type="ECO:0008006" key="3">
    <source>
        <dbReference type="Google" id="ProtNLM"/>
    </source>
</evidence>
<dbReference type="STRING" id="1220554.GCA_001552135_07969"/>
<protein>
    <recommendedName>
        <fullName evidence="3">ATP-grasp ribosomal peptide maturase</fullName>
    </recommendedName>
</protein>
<dbReference type="AlphaFoldDB" id="A0A5D0NQB3"/>
<proteinExistence type="predicted"/>
<accession>A0A5D0NQB3</accession>
<dbReference type="GO" id="GO:0005737">
    <property type="term" value="C:cytoplasm"/>
    <property type="evidence" value="ECO:0007669"/>
    <property type="project" value="TreeGrafter"/>
</dbReference>
<dbReference type="SUPFAM" id="SSF56059">
    <property type="entry name" value="Glutathione synthetase ATP-binding domain-like"/>
    <property type="match status" value="1"/>
</dbReference>
<evidence type="ECO:0000313" key="2">
    <source>
        <dbReference type="Proteomes" id="UP000323380"/>
    </source>
</evidence>
<sequence length="308" mass="33506">MVIAALNRRGVQVVRIDPADIDPESGPDGAATSGSGLRFAARIGGGDGGWDGTLRTASRELDLGRVRAVYHRRPGRWRYRGLPDRIRRFAVAEARHGLAGLIAALPVPHVNPPAATARAEYKPEQLRAAADLGFAVPPTLITNDLAGARRFAADHAPVVYKTFRGVPSSDGETGAIWTQRVGPDELDESIAAAPHLFQAEIQNKTDARVTVVGDRVHAHLVRAPGAPLDWRAGDWNQLTYEPVGVPEPIRQTLYRYLDLFGLVFGCFDFAVDERGRWHWIECNPSGQWGFLPDAEDIADSFAALLQAG</sequence>
<comment type="caution">
    <text evidence="1">The sequence shown here is derived from an EMBL/GenBank/DDBJ whole genome shotgun (WGS) entry which is preliminary data.</text>
</comment>
<dbReference type="Gene3D" id="3.30.470.20">
    <property type="entry name" value="ATP-grasp fold, B domain"/>
    <property type="match status" value="1"/>
</dbReference>
<evidence type="ECO:0000313" key="1">
    <source>
        <dbReference type="EMBL" id="TYB46445.1"/>
    </source>
</evidence>
<keyword evidence="2" id="KW-1185">Reference proteome</keyword>
<dbReference type="EMBL" id="VSFG01000002">
    <property type="protein sequence ID" value="TYB46445.1"/>
    <property type="molecule type" value="Genomic_DNA"/>
</dbReference>
<reference evidence="1 2" key="1">
    <citation type="submission" date="2019-08" db="EMBL/GenBank/DDBJ databases">
        <title>Actinomadura sp. nov. CYP1-5 isolated from mountain soil.</title>
        <authorList>
            <person name="Songsumanus A."/>
            <person name="Kuncharoen N."/>
            <person name="Kudo T."/>
            <person name="Yuki M."/>
            <person name="Igarashi Y."/>
            <person name="Tanasupawat S."/>
        </authorList>
    </citation>
    <scope>NUCLEOTIDE SEQUENCE [LARGE SCALE GENOMIC DNA]</scope>
    <source>
        <strain evidence="1 2">JCM 14158</strain>
    </source>
</reference>
<organism evidence="1 2">
    <name type="scientific">Actinomadura chibensis</name>
    <dbReference type="NCBI Taxonomy" id="392828"/>
    <lineage>
        <taxon>Bacteria</taxon>
        <taxon>Bacillati</taxon>
        <taxon>Actinomycetota</taxon>
        <taxon>Actinomycetes</taxon>
        <taxon>Streptosporangiales</taxon>
        <taxon>Thermomonosporaceae</taxon>
        <taxon>Actinomadura</taxon>
    </lineage>
</organism>
<dbReference type="PANTHER" id="PTHR21621:SF0">
    <property type="entry name" value="BETA-CITRYLGLUTAMATE SYNTHASE B-RELATED"/>
    <property type="match status" value="1"/>
</dbReference>
<dbReference type="PANTHER" id="PTHR21621">
    <property type="entry name" value="RIBOSOMAL PROTEIN S6 MODIFICATION PROTEIN"/>
    <property type="match status" value="1"/>
</dbReference>
<dbReference type="Proteomes" id="UP000323380">
    <property type="component" value="Unassembled WGS sequence"/>
</dbReference>